<evidence type="ECO:0000313" key="9">
    <source>
        <dbReference type="EMBL" id="KAK2707268.1"/>
    </source>
</evidence>
<reference evidence="9" key="1">
    <citation type="submission" date="2023-07" db="EMBL/GenBank/DDBJ databases">
        <title>Chromosome-level genome assembly of Artemia franciscana.</title>
        <authorList>
            <person name="Jo E."/>
        </authorList>
    </citation>
    <scope>NUCLEOTIDE SEQUENCE</scope>
    <source>
        <tissue evidence="9">Whole body</tissue>
    </source>
</reference>
<dbReference type="PANTHER" id="PTHR24406">
    <property type="entry name" value="TRANSCRIPTIONAL REPRESSOR CTCFL-RELATED"/>
    <property type="match status" value="1"/>
</dbReference>
<dbReference type="Gene3D" id="3.30.160.60">
    <property type="entry name" value="Classic Zinc Finger"/>
    <property type="match status" value="3"/>
</dbReference>
<feature type="domain" description="C2H2-type" evidence="8">
    <location>
        <begin position="582"/>
        <end position="609"/>
    </location>
</feature>
<dbReference type="SUPFAM" id="SSF57667">
    <property type="entry name" value="beta-beta-alpha zinc fingers"/>
    <property type="match status" value="3"/>
</dbReference>
<evidence type="ECO:0000256" key="3">
    <source>
        <dbReference type="ARBA" id="ARBA00022737"/>
    </source>
</evidence>
<evidence type="ECO:0000256" key="2">
    <source>
        <dbReference type="ARBA" id="ARBA00022723"/>
    </source>
</evidence>
<comment type="caution">
    <text evidence="9">The sequence shown here is derived from an EMBL/GenBank/DDBJ whole genome shotgun (WGS) entry which is preliminary data.</text>
</comment>
<evidence type="ECO:0000313" key="10">
    <source>
        <dbReference type="Proteomes" id="UP001187531"/>
    </source>
</evidence>
<keyword evidence="2" id="KW-0479">Metal-binding</keyword>
<dbReference type="InterPro" id="IPR050888">
    <property type="entry name" value="ZnF_C2H2-type_TF"/>
</dbReference>
<protein>
    <recommendedName>
        <fullName evidence="8">C2H2-type domain-containing protein</fullName>
    </recommendedName>
</protein>
<evidence type="ECO:0000256" key="7">
    <source>
        <dbReference type="PROSITE-ProRule" id="PRU00042"/>
    </source>
</evidence>
<evidence type="ECO:0000256" key="6">
    <source>
        <dbReference type="ARBA" id="ARBA00023242"/>
    </source>
</evidence>
<keyword evidence="5" id="KW-0862">Zinc</keyword>
<dbReference type="InterPro" id="IPR036236">
    <property type="entry name" value="Znf_C2H2_sf"/>
</dbReference>
<comment type="subcellular location">
    <subcellularLocation>
        <location evidence="1">Nucleus</location>
    </subcellularLocation>
</comment>
<sequence>MKVVIKKADNIDGHNMPIASRYAFQISASLPAKKPRGILRRRKPALLSGRYGGTQPVSVPLANFSWNAGESYQKLLGPPDMDTEQWIESLDSKDRKYFGQEDKAYFSETTVEEIPQQGIGDEITTYLCSTCNYGSTDYNGFSAHACKIDQTVAKYKSVTKQDDKKIRKVEPIERAIAEILMNIENYDNSGHQPSDILESNGLDVDAEQGEEVVMEYIETPQHVGEIQDNFDIATETVHSVSEPLQVFEAQAPGVPESEAVVMIGAKDRDPFSPPENHTCIITLHPETYGDVKHEFTCDVCKTQYAHMNGYALHMYKTHNIKVVYMFMCEHCQKQCSTFRFLVEHVTEGHCAGAKAIQRYHPCDRCPMKFRSVDILRSHMVAVHSVDCLWHCDECSMEFSSQLNFDTHDCRWVPQIKKKNYYRCKLCHDILTCKESLTQHFKIKHRIDSSKKGSSPLRPIPPKRTYERDISGRAGYYVLPQPMPVVEVESSVVSNQCSICDIHFATSEDLALHLGSSHDETDDLPQNNESDRAGYNVVCEPLPVVQVEKSAEPISCSICDIQFDTGEDMSRHIENDHDESGDFECAFCGEEFHSRSEMRMHIDIDHGFKTSDNQGTDTSNQVISGPTDSVQNLIVQSLPKQLLENLRKHVFKNPRKKTCDICTALLPTNVQLFDHMITHTVEELKELLSESYRFNVSYCKFCDKKLPGKFVPHACRKVKCPYCRGWFAGHQYLTKHIASVHLTKGENSKSRYRTTYKAKVQHALKPMPSILLENEINSDKEPIDELPVVKLFEAPEEPDVDLSGKCKGEGAFSDVEDRMAELFNDSSKVDEVHSSLEALKHDQTTLELKDVLETCGIAPESETVGVLSEELLPDNNVSGNPGVIYVDEAGEVIPESQLEFLSSGTEGYTFIEMTDENAPPNEESGFYFVQKEGDNKLVESGYQEESRIVQDVGPIEEGKQHIKEEVMFQSSNFQCEICGLGFVSESDCTKHVEMHQRMESAPTT</sequence>
<dbReference type="AlphaFoldDB" id="A0AA88HE54"/>
<gene>
    <name evidence="9" type="ORF">QYM36_015079</name>
</gene>
<dbReference type="Proteomes" id="UP001187531">
    <property type="component" value="Unassembled WGS sequence"/>
</dbReference>
<dbReference type="InterPro" id="IPR013087">
    <property type="entry name" value="Znf_C2H2_type"/>
</dbReference>
<keyword evidence="6" id="KW-0539">Nucleus</keyword>
<evidence type="ECO:0000259" key="8">
    <source>
        <dbReference type="PROSITE" id="PS50157"/>
    </source>
</evidence>
<feature type="domain" description="C2H2-type" evidence="8">
    <location>
        <begin position="972"/>
        <end position="999"/>
    </location>
</feature>
<evidence type="ECO:0000256" key="1">
    <source>
        <dbReference type="ARBA" id="ARBA00004123"/>
    </source>
</evidence>
<accession>A0AA88HE54</accession>
<dbReference type="SMART" id="SM00355">
    <property type="entry name" value="ZnF_C2H2"/>
    <property type="match status" value="10"/>
</dbReference>
<organism evidence="9 10">
    <name type="scientific">Artemia franciscana</name>
    <name type="common">Brine shrimp</name>
    <name type="synonym">Artemia sanfranciscana</name>
    <dbReference type="NCBI Taxonomy" id="6661"/>
    <lineage>
        <taxon>Eukaryota</taxon>
        <taxon>Metazoa</taxon>
        <taxon>Ecdysozoa</taxon>
        <taxon>Arthropoda</taxon>
        <taxon>Crustacea</taxon>
        <taxon>Branchiopoda</taxon>
        <taxon>Anostraca</taxon>
        <taxon>Artemiidae</taxon>
        <taxon>Artemia</taxon>
    </lineage>
</organism>
<evidence type="ECO:0000256" key="5">
    <source>
        <dbReference type="ARBA" id="ARBA00022833"/>
    </source>
</evidence>
<proteinExistence type="predicted"/>
<keyword evidence="4 7" id="KW-0863">Zinc-finger</keyword>
<dbReference type="EMBL" id="JAVRJZ010000019">
    <property type="protein sequence ID" value="KAK2707268.1"/>
    <property type="molecule type" value="Genomic_DNA"/>
</dbReference>
<dbReference type="PROSITE" id="PS50157">
    <property type="entry name" value="ZINC_FINGER_C2H2_2"/>
    <property type="match status" value="2"/>
</dbReference>
<name>A0AA88HE54_ARTSF</name>
<keyword evidence="10" id="KW-1185">Reference proteome</keyword>
<keyword evidence="3" id="KW-0677">Repeat</keyword>
<dbReference type="GO" id="GO:0005634">
    <property type="term" value="C:nucleus"/>
    <property type="evidence" value="ECO:0007669"/>
    <property type="project" value="UniProtKB-SubCell"/>
</dbReference>
<dbReference type="GO" id="GO:0008270">
    <property type="term" value="F:zinc ion binding"/>
    <property type="evidence" value="ECO:0007669"/>
    <property type="project" value="UniProtKB-KW"/>
</dbReference>
<evidence type="ECO:0000256" key="4">
    <source>
        <dbReference type="ARBA" id="ARBA00022771"/>
    </source>
</evidence>
<dbReference type="PROSITE" id="PS00028">
    <property type="entry name" value="ZINC_FINGER_C2H2_1"/>
    <property type="match status" value="9"/>
</dbReference>